<dbReference type="Gene3D" id="2.170.260.10">
    <property type="entry name" value="paz domain"/>
    <property type="match status" value="1"/>
</dbReference>
<dbReference type="CDD" id="cd04658">
    <property type="entry name" value="Piwi_piwi-like_Euk"/>
    <property type="match status" value="1"/>
</dbReference>
<evidence type="ECO:0000259" key="2">
    <source>
        <dbReference type="PROSITE" id="PS50821"/>
    </source>
</evidence>
<gene>
    <name evidence="4" type="primary">Sciwi01</name>
    <name evidence="5" type="ORF">SteCoe_7154</name>
</gene>
<dbReference type="SUPFAM" id="SSF53098">
    <property type="entry name" value="Ribonuclease H-like"/>
    <property type="match status" value="1"/>
</dbReference>
<dbReference type="GO" id="GO:0003723">
    <property type="term" value="F:RNA binding"/>
    <property type="evidence" value="ECO:0007669"/>
    <property type="project" value="InterPro"/>
</dbReference>
<dbReference type="Pfam" id="PF02171">
    <property type="entry name" value="Piwi"/>
    <property type="match status" value="1"/>
</dbReference>
<dbReference type="SUPFAM" id="SSF101690">
    <property type="entry name" value="PAZ domain"/>
    <property type="match status" value="1"/>
</dbReference>
<evidence type="ECO:0000256" key="1">
    <source>
        <dbReference type="RuleBase" id="RU361178"/>
    </source>
</evidence>
<evidence type="ECO:0000313" key="4">
    <source>
        <dbReference type="EMBL" id="AIA82440.1"/>
    </source>
</evidence>
<dbReference type="Gene3D" id="3.30.420.10">
    <property type="entry name" value="Ribonuclease H-like superfamily/Ribonuclease H"/>
    <property type="match status" value="1"/>
</dbReference>
<proteinExistence type="inferred from homology"/>
<dbReference type="PROSITE" id="PS50822">
    <property type="entry name" value="PIWI"/>
    <property type="match status" value="1"/>
</dbReference>
<dbReference type="InterPro" id="IPR012337">
    <property type="entry name" value="RNaseH-like_sf"/>
</dbReference>
<dbReference type="InterPro" id="IPR014811">
    <property type="entry name" value="ArgoL1"/>
</dbReference>
<dbReference type="Gene3D" id="3.40.50.2300">
    <property type="match status" value="1"/>
</dbReference>
<reference evidence="4" key="1">
    <citation type="journal article" date="2014" name="PLoS Biol.">
        <title>The kinase regulator mob1 acts as a patterning protein for stentor morphogenesis.</title>
        <authorList>
            <person name="Slabodnick M.M."/>
            <person name="Ruby J.G."/>
            <person name="Dunn J.G."/>
            <person name="Feldman J.L."/>
            <person name="DeRisi J.L."/>
            <person name="Marshall W.F."/>
        </authorList>
    </citation>
    <scope>NUCLEOTIDE SEQUENCE</scope>
</reference>
<name>A0A060BQX6_9CILI</name>
<dbReference type="SMART" id="SM00949">
    <property type="entry name" value="PAZ"/>
    <property type="match status" value="1"/>
</dbReference>
<dbReference type="InterPro" id="IPR036085">
    <property type="entry name" value="PAZ_dom_sf"/>
</dbReference>
<accession>A0A060BQX6</accession>
<sequence length="774" mass="88342">METAIQALRPGYLKEGTPVQVLSNFFLFTPKHHSTSLQRYSISFIPEISFSLSRQRERILNKSRAQIIEHIGRFVFANTILFSAQTSSEFVVESLYENVIYKITIVPTGALTNPLEIKHFYNKFFNSVQSMLKLVMIGRKFYNPDRPVELPHHKMVIWPGYANSVGYYEEGCLLNVDISHRCLRTITVYDQIVDIKRRNPSDCKQMISKLLVGSTVLTLYNKKCYKVDEIDWDMSPSSSFEKEGISTDFKKYYTTRWGREIKYEDQPLLKCKLKNLICYLLPEFCVMTGLTDEIRSDFNVMKDLAQATKKEPKARLNESAGLIKTLQTFPKTRDEIKDWQLEISSDPISLTARVISAGNIIMGDNASFRINEAIGSFDRDIQRKMYTQPKLDRWGIFHCENDKKLVEQNLMTNLVQVMKTYCVACDKPATFIVASDKWGDWDRILRQSLNPSVKIIICVLPGSKGKCRLYDDLKRLTFSSFPVPTQVILNSTLKKDKGLRSVINKVVMQMNAKVGGIPWALDNLPFSNTVCMVIGIDIFTKRGSSGVLGFCATMDPHYARYGSFPKVINPGGDVFTRIQECTEQALQQFFNENRRFPKVIIVFRDGVSDSQRSSVLTDEVGAIKQAFTSLQGIVPNFEKPSLLYVVVNKRTNARFYCDNNGNTTNPPLGTIVDSKVVEKTGYDFYVMPAKANQGSMTPTHFHVVYDDSDLPCDNVEILAYKMCYSYYNWSGSIRVPAPCQYAHKLAYNYGERSDKNGPPQPHAHWTNSRALYFL</sequence>
<protein>
    <submittedName>
        <fullName evidence="4">Piwi-like protein 01</fullName>
    </submittedName>
</protein>
<dbReference type="Pfam" id="PF08699">
    <property type="entry name" value="ArgoL1"/>
    <property type="match status" value="1"/>
</dbReference>
<dbReference type="EMBL" id="MPUH01000102">
    <property type="protein sequence ID" value="OMJ90456.1"/>
    <property type="molecule type" value="Genomic_DNA"/>
</dbReference>
<dbReference type="Pfam" id="PF02170">
    <property type="entry name" value="PAZ"/>
    <property type="match status" value="1"/>
</dbReference>
<dbReference type="InterPro" id="IPR003100">
    <property type="entry name" value="PAZ_dom"/>
</dbReference>
<comment type="similarity">
    <text evidence="1">Belongs to the argonaute family.</text>
</comment>
<feature type="domain" description="PAZ" evidence="2">
    <location>
        <begin position="187"/>
        <end position="289"/>
    </location>
</feature>
<keyword evidence="6" id="KW-1185">Reference proteome</keyword>
<dbReference type="AlphaFoldDB" id="A0A060BQX6"/>
<organism evidence="4">
    <name type="scientific">Stentor coeruleus</name>
    <dbReference type="NCBI Taxonomy" id="5963"/>
    <lineage>
        <taxon>Eukaryota</taxon>
        <taxon>Sar</taxon>
        <taxon>Alveolata</taxon>
        <taxon>Ciliophora</taxon>
        <taxon>Postciliodesmatophora</taxon>
        <taxon>Heterotrichea</taxon>
        <taxon>Heterotrichida</taxon>
        <taxon>Stentoridae</taxon>
        <taxon>Stentor</taxon>
    </lineage>
</organism>
<dbReference type="PROSITE" id="PS50821">
    <property type="entry name" value="PAZ"/>
    <property type="match status" value="1"/>
</dbReference>
<feature type="domain" description="Piwi" evidence="3">
    <location>
        <begin position="455"/>
        <end position="754"/>
    </location>
</feature>
<evidence type="ECO:0000259" key="3">
    <source>
        <dbReference type="PROSITE" id="PS50822"/>
    </source>
</evidence>
<dbReference type="OrthoDB" id="445936at2759"/>
<dbReference type="SMART" id="SM00950">
    <property type="entry name" value="Piwi"/>
    <property type="match status" value="1"/>
</dbReference>
<dbReference type="Proteomes" id="UP000187209">
    <property type="component" value="Unassembled WGS sequence"/>
</dbReference>
<reference evidence="5 6" key="2">
    <citation type="submission" date="2016-11" db="EMBL/GenBank/DDBJ databases">
        <title>The macronuclear genome of Stentor coeruleus: a giant cell with tiny introns.</title>
        <authorList>
            <person name="Slabodnick M."/>
            <person name="Ruby J.G."/>
            <person name="Reiff S.B."/>
            <person name="Swart E.C."/>
            <person name="Gosai S."/>
            <person name="Prabakaran S."/>
            <person name="Witkowska E."/>
            <person name="Larue G.E."/>
            <person name="Fisher S."/>
            <person name="Freeman R.M."/>
            <person name="Gunawardena J."/>
            <person name="Chu W."/>
            <person name="Stover N.A."/>
            <person name="Gregory B.D."/>
            <person name="Nowacki M."/>
            <person name="Derisi J."/>
            <person name="Roy S.W."/>
            <person name="Marshall W.F."/>
            <person name="Sood P."/>
        </authorList>
    </citation>
    <scope>NUCLEOTIDE SEQUENCE [LARGE SCALE GENOMIC DNA]</scope>
    <source>
        <strain evidence="5">WM001</strain>
    </source>
</reference>
<evidence type="ECO:0000313" key="5">
    <source>
        <dbReference type="EMBL" id="OMJ90456.1"/>
    </source>
</evidence>
<dbReference type="PANTHER" id="PTHR22891">
    <property type="entry name" value="EUKARYOTIC TRANSLATION INITIATION FACTOR 2C"/>
    <property type="match status" value="1"/>
</dbReference>
<evidence type="ECO:0000313" key="6">
    <source>
        <dbReference type="Proteomes" id="UP000187209"/>
    </source>
</evidence>
<dbReference type="EMBL" id="KJ649660">
    <property type="protein sequence ID" value="AIA82440.1"/>
    <property type="molecule type" value="Genomic_DNA"/>
</dbReference>
<dbReference type="CDD" id="cd02845">
    <property type="entry name" value="PAZ_piwi_like"/>
    <property type="match status" value="1"/>
</dbReference>
<dbReference type="InterPro" id="IPR003165">
    <property type="entry name" value="Piwi"/>
</dbReference>
<dbReference type="InterPro" id="IPR036397">
    <property type="entry name" value="RNaseH_sf"/>
</dbReference>